<reference evidence="4" key="1">
    <citation type="journal article" date="2019" name="Int. J. Syst. Evol. Microbiol.">
        <title>The Global Catalogue of Microorganisms (GCM) 10K type strain sequencing project: providing services to taxonomists for standard genome sequencing and annotation.</title>
        <authorList>
            <consortium name="The Broad Institute Genomics Platform"/>
            <consortium name="The Broad Institute Genome Sequencing Center for Infectious Disease"/>
            <person name="Wu L."/>
            <person name="Ma J."/>
        </authorList>
    </citation>
    <scope>NUCLEOTIDE SEQUENCE [LARGE SCALE GENOMIC DNA]</scope>
    <source>
        <strain evidence="4">JCM 9731</strain>
    </source>
</reference>
<feature type="region of interest" description="Disordered" evidence="1">
    <location>
        <begin position="43"/>
        <end position="124"/>
    </location>
</feature>
<dbReference type="Gene3D" id="3.30.10.20">
    <property type="match status" value="1"/>
</dbReference>
<accession>A0ABP3GFV3</accession>
<evidence type="ECO:0000313" key="4">
    <source>
        <dbReference type="Proteomes" id="UP001500782"/>
    </source>
</evidence>
<evidence type="ECO:0000259" key="2">
    <source>
        <dbReference type="PROSITE" id="PS51178"/>
    </source>
</evidence>
<protein>
    <recommendedName>
        <fullName evidence="2">PASTA domain-containing protein</fullName>
    </recommendedName>
</protein>
<feature type="compositionally biased region" description="Basic and acidic residues" evidence="1">
    <location>
        <begin position="98"/>
        <end position="115"/>
    </location>
</feature>
<dbReference type="EMBL" id="BAAADJ010000062">
    <property type="protein sequence ID" value="GAA0343929.1"/>
    <property type="molecule type" value="Genomic_DNA"/>
</dbReference>
<keyword evidence="4" id="KW-1185">Reference proteome</keyword>
<dbReference type="InterPro" id="IPR005543">
    <property type="entry name" value="PASTA_dom"/>
</dbReference>
<dbReference type="RefSeq" id="WP_343802731.1">
    <property type="nucleotide sequence ID" value="NZ_BAAADJ010000062.1"/>
</dbReference>
<feature type="compositionally biased region" description="Acidic residues" evidence="1">
    <location>
        <begin position="244"/>
        <end position="253"/>
    </location>
</feature>
<dbReference type="Pfam" id="PF03793">
    <property type="entry name" value="PASTA"/>
    <property type="match status" value="1"/>
</dbReference>
<evidence type="ECO:0000313" key="3">
    <source>
        <dbReference type="EMBL" id="GAA0343929.1"/>
    </source>
</evidence>
<dbReference type="Proteomes" id="UP001500782">
    <property type="component" value="Unassembled WGS sequence"/>
</dbReference>
<sequence>MIRDIMFIVLVLTIGLWVLQTTVFSSDSRENARGEAIESIVKEEETEVKKEPKKELIETTLKEDKIPKDPEPTESEQEKETTTVDKTTKNVVGSEKTTIIEETKSGSKVENKENDYPQGKDLSNDPDYIAELKKIYSEEDLDRLNSPRKWVSMPNVVGMNEANAISKLRSMGLVARVEYEDQGKPVGTVVKQEFPAGTEWNTDASFFIWVQPKVEKNEELETEKVTETTLDVEQPIENENPNDSMDDVESVGP</sequence>
<feature type="compositionally biased region" description="Basic and acidic residues" evidence="1">
    <location>
        <begin position="43"/>
        <end position="88"/>
    </location>
</feature>
<evidence type="ECO:0000256" key="1">
    <source>
        <dbReference type="SAM" id="MobiDB-lite"/>
    </source>
</evidence>
<organism evidence="3 4">
    <name type="scientific">Bacillus carboniphilus</name>
    <dbReference type="NCBI Taxonomy" id="86663"/>
    <lineage>
        <taxon>Bacteria</taxon>
        <taxon>Bacillati</taxon>
        <taxon>Bacillota</taxon>
        <taxon>Bacilli</taxon>
        <taxon>Bacillales</taxon>
        <taxon>Bacillaceae</taxon>
        <taxon>Bacillus</taxon>
    </lineage>
</organism>
<gene>
    <name evidence="3" type="ORF">GCM10008967_37960</name>
</gene>
<feature type="compositionally biased region" description="Basic and acidic residues" evidence="1">
    <location>
        <begin position="217"/>
        <end position="226"/>
    </location>
</feature>
<dbReference type="PROSITE" id="PS51178">
    <property type="entry name" value="PASTA"/>
    <property type="match status" value="1"/>
</dbReference>
<name>A0ABP3GFV3_9BACI</name>
<feature type="region of interest" description="Disordered" evidence="1">
    <location>
        <begin position="217"/>
        <end position="253"/>
    </location>
</feature>
<comment type="caution">
    <text evidence="3">The sequence shown here is derived from an EMBL/GenBank/DDBJ whole genome shotgun (WGS) entry which is preliminary data.</text>
</comment>
<feature type="domain" description="PASTA" evidence="2">
    <location>
        <begin position="146"/>
        <end position="224"/>
    </location>
</feature>
<proteinExistence type="predicted"/>
<dbReference type="CDD" id="cd06577">
    <property type="entry name" value="PASTA_pknB"/>
    <property type="match status" value="1"/>
</dbReference>